<evidence type="ECO:0000313" key="5">
    <source>
        <dbReference type="Proteomes" id="UP000762676"/>
    </source>
</evidence>
<dbReference type="PANTHER" id="PTHR43364">
    <property type="entry name" value="NADH-SPECIFIC METHYLGLYOXAL REDUCTASE-RELATED"/>
    <property type="match status" value="1"/>
</dbReference>
<dbReference type="GO" id="GO:0034220">
    <property type="term" value="P:monoatomic ion transmembrane transport"/>
    <property type="evidence" value="ECO:0007669"/>
    <property type="project" value="UniProtKB-KW"/>
</dbReference>
<evidence type="ECO:0000256" key="2">
    <source>
        <dbReference type="ARBA" id="ARBA00038157"/>
    </source>
</evidence>
<dbReference type="SUPFAM" id="SSF51430">
    <property type="entry name" value="NAD(P)-linked oxidoreductase"/>
    <property type="match status" value="1"/>
</dbReference>
<dbReference type="Pfam" id="PF00248">
    <property type="entry name" value="Aldo_ket_red"/>
    <property type="match status" value="1"/>
</dbReference>
<reference evidence="4 5" key="1">
    <citation type="journal article" date="2021" name="Elife">
        <title>Chloroplast acquisition without the gene transfer in kleptoplastic sea slugs, Plakobranchus ocellatus.</title>
        <authorList>
            <person name="Maeda T."/>
            <person name="Takahashi S."/>
            <person name="Yoshida T."/>
            <person name="Shimamura S."/>
            <person name="Takaki Y."/>
            <person name="Nagai Y."/>
            <person name="Toyoda A."/>
            <person name="Suzuki Y."/>
            <person name="Arimoto A."/>
            <person name="Ishii H."/>
            <person name="Satoh N."/>
            <person name="Nishiyama T."/>
            <person name="Hasebe M."/>
            <person name="Maruyama T."/>
            <person name="Minagawa J."/>
            <person name="Obokata J."/>
            <person name="Shigenobu S."/>
        </authorList>
    </citation>
    <scope>NUCLEOTIDE SEQUENCE [LARGE SCALE GENOMIC DNA]</scope>
</reference>
<evidence type="ECO:0000256" key="1">
    <source>
        <dbReference type="ARBA" id="ARBA00023002"/>
    </source>
</evidence>
<dbReference type="AlphaFoldDB" id="A0AAV4JV82"/>
<proteinExistence type="inferred from homology"/>
<name>A0AAV4JV82_9GAST</name>
<keyword evidence="4" id="KW-0406">Ion transport</keyword>
<dbReference type="Proteomes" id="UP000762676">
    <property type="component" value="Unassembled WGS sequence"/>
</dbReference>
<keyword evidence="4" id="KW-0813">Transport</keyword>
<feature type="domain" description="NADP-dependent oxidoreductase" evidence="3">
    <location>
        <begin position="24"/>
        <end position="84"/>
    </location>
</feature>
<accession>A0AAV4JV82</accession>
<evidence type="ECO:0000313" key="4">
    <source>
        <dbReference type="EMBL" id="GFS26599.1"/>
    </source>
</evidence>
<dbReference type="PANTHER" id="PTHR43364:SF4">
    <property type="entry name" value="NAD(P)-LINKED OXIDOREDUCTASE SUPERFAMILY PROTEIN"/>
    <property type="match status" value="1"/>
</dbReference>
<sequence length="84" mass="9314">MGEIPEGSKPKYNFLGKSGLKVSNICLGTMTFGKMEQGPPRQLDENESHHILTRYANYGGNFLDTADMYGLGKSESIVGTWLER</sequence>
<dbReference type="Gene3D" id="3.20.20.100">
    <property type="entry name" value="NADP-dependent oxidoreductase domain"/>
    <property type="match status" value="1"/>
</dbReference>
<dbReference type="InterPro" id="IPR023210">
    <property type="entry name" value="NADP_OxRdtase_dom"/>
</dbReference>
<dbReference type="InterPro" id="IPR050523">
    <property type="entry name" value="AKR_Detox_Biosynth"/>
</dbReference>
<keyword evidence="5" id="KW-1185">Reference proteome</keyword>
<comment type="caution">
    <text evidence="4">The sequence shown here is derived from an EMBL/GenBank/DDBJ whole genome shotgun (WGS) entry which is preliminary data.</text>
</comment>
<keyword evidence="1" id="KW-0560">Oxidoreductase</keyword>
<gene>
    <name evidence="4" type="ORF">ElyMa_001723900</name>
</gene>
<organism evidence="4 5">
    <name type="scientific">Elysia marginata</name>
    <dbReference type="NCBI Taxonomy" id="1093978"/>
    <lineage>
        <taxon>Eukaryota</taxon>
        <taxon>Metazoa</taxon>
        <taxon>Spiralia</taxon>
        <taxon>Lophotrochozoa</taxon>
        <taxon>Mollusca</taxon>
        <taxon>Gastropoda</taxon>
        <taxon>Heterobranchia</taxon>
        <taxon>Euthyneura</taxon>
        <taxon>Panpulmonata</taxon>
        <taxon>Sacoglossa</taxon>
        <taxon>Placobranchoidea</taxon>
        <taxon>Plakobranchidae</taxon>
        <taxon>Elysia</taxon>
    </lineage>
</organism>
<comment type="similarity">
    <text evidence="2">Belongs to the aldo/keto reductase family. Aldo/keto reductase 2 subfamily.</text>
</comment>
<protein>
    <submittedName>
        <fullName evidence="4">Voltage-gated potassium channel subunit beta-1</fullName>
    </submittedName>
</protein>
<evidence type="ECO:0000259" key="3">
    <source>
        <dbReference type="Pfam" id="PF00248"/>
    </source>
</evidence>
<dbReference type="InterPro" id="IPR036812">
    <property type="entry name" value="NAD(P)_OxRdtase_dom_sf"/>
</dbReference>
<dbReference type="EMBL" id="BMAT01003487">
    <property type="protein sequence ID" value="GFS26599.1"/>
    <property type="molecule type" value="Genomic_DNA"/>
</dbReference>
<keyword evidence="4" id="KW-0407">Ion channel</keyword>
<dbReference type="GO" id="GO:0016491">
    <property type="term" value="F:oxidoreductase activity"/>
    <property type="evidence" value="ECO:0007669"/>
    <property type="project" value="UniProtKB-KW"/>
</dbReference>